<proteinExistence type="predicted"/>
<dbReference type="SUPFAM" id="SSF54791">
    <property type="entry name" value="Eukaryotic type KH-domain (KH-domain type I)"/>
    <property type="match status" value="7"/>
</dbReference>
<name>A0A9N8HDS9_9STRA</name>
<dbReference type="CDD" id="cd00105">
    <property type="entry name" value="KH-I"/>
    <property type="match status" value="2"/>
</dbReference>
<evidence type="ECO:0000256" key="3">
    <source>
        <dbReference type="SAM" id="MobiDB-lite"/>
    </source>
</evidence>
<sequence length="1237" mass="135806">MDLLPKLEMNLKAMVNQRDQTRTMITKTQDDLKELFAKSPKKPRGSMSEIDKNLTDLETQRTRTSLSLTEEKQLMKRIFAGERDKRALQERIDHDKLIDSKKAQVQEMRKAMAPLTDKIADLEKAVNKAKLAAKIGCTIEDMQKTTISCPSEKMGKVIGKSGAMIKKIEEKAGVSMDVDTDKSTITIHGSDASIADAQMEINKIVMAAAEELELPQESILYLTTASTGAMSDMRQRHPDMYLEVARNTHKFTMRGQPEQLAAVKQSLQAMGVAKRERELTAAEAVLLIGKKGANIEKITSSYKVAIEVSKKSEEQSLAIVAGAEEQVESAMKEIEDMIAANAEVTKLIPCGKTVVQGFLTANGVKIKDLQKKISESTRELGAGSVSLSFDKATGDNSNLVIKGKQAAIGTAVAMVGEAIREIDTNTIRIMADRNTIPQVIGKGGENIKKLKGDKKVNIEVDRKTGEIAINGLSPEEVAEVEASVLHIIAENKILKVPVDPALIDVQYRELIRQSKVRTEVTDLAKLDIDKDQSAILLRGTDENVGKAAEIVKKFLTSNYMENIDITDADRDALLSGGQKSKIVTFAKELEVNLSANRETSSIQVKGSMEKVKAAVKKIKAYLYGGEGNTCHKILCAEEALGLVIGKGGQVRKSLEAKYEGVTIYIHRTNDAVTIRGPEENANNCRFEVLKLIASGRITQEVKTTEEKMEAMNKNNLLRRTAQNIPVQLTVEDTTIKVRGVAPDVKHVVALINEQLTGVYESILELGDSQFAKIKGASRDESHFARMKESTAADILLNDQKNAVVIRGKRNNVKKAKFQVFDFLEFLVPGELCKIKLPKTLNATVGQATALIEVASSTGTSIWLDRDVNMIIIESSESERMQDAKACIQAKVDEAERLLYVFEFDTSEAWLIPIIIGVKGGRINSIRKQSGCTIVVSKEERTVVVSGTTEEDVTKAKSAIQNHVDQAKKENAFVDVPADAMARFVGKGGAHISELRKKYEVEIETSKKGSVKITGSEDNVLAAKKAVEEWVEEWAKPDENKEVKIQRHHISPIIGKQGANIQAMQEEFGCRIDLNREDLTVKFRGDPAKQELALRRIEEIMAETPAPERPARAPKSEEESAEEKNGNDNSNTSGSKARPQKESESSPKKDEFKDPDEQVDRTSEFPALPVGLTPPKRRRKRKSKAVGGAAASPTKPVVSPSKSLFAASSGEESSVSDEDDKIVARDPSTDTMIVNISA</sequence>
<protein>
    <submittedName>
        <fullName evidence="5">High density lipoprotein binding protein</fullName>
    </submittedName>
</protein>
<comment type="caution">
    <text evidence="5">The sequence shown here is derived from an EMBL/GenBank/DDBJ whole genome shotgun (WGS) entry which is preliminary data.</text>
</comment>
<evidence type="ECO:0000259" key="4">
    <source>
        <dbReference type="SMART" id="SM00322"/>
    </source>
</evidence>
<dbReference type="InterPro" id="IPR036612">
    <property type="entry name" value="KH_dom_type_1_sf"/>
</dbReference>
<evidence type="ECO:0000313" key="6">
    <source>
        <dbReference type="Proteomes" id="UP001153069"/>
    </source>
</evidence>
<feature type="domain" description="K Homology" evidence="4">
    <location>
        <begin position="627"/>
        <end position="693"/>
    </location>
</feature>
<dbReference type="OrthoDB" id="10027144at2759"/>
<dbReference type="AlphaFoldDB" id="A0A9N8HDS9"/>
<feature type="domain" description="K Homology" evidence="4">
    <location>
        <begin position="423"/>
        <end position="489"/>
    </location>
</feature>
<reference evidence="5" key="1">
    <citation type="submission" date="2020-06" db="EMBL/GenBank/DDBJ databases">
        <authorList>
            <consortium name="Plant Systems Biology data submission"/>
        </authorList>
    </citation>
    <scope>NUCLEOTIDE SEQUENCE</scope>
    <source>
        <strain evidence="5">D6</strain>
    </source>
</reference>
<feature type="domain" description="K Homology" evidence="4">
    <location>
        <begin position="342"/>
        <end position="420"/>
    </location>
</feature>
<feature type="domain" description="K Homology" evidence="4">
    <location>
        <begin position="273"/>
        <end position="339"/>
    </location>
</feature>
<organism evidence="5 6">
    <name type="scientific">Seminavis robusta</name>
    <dbReference type="NCBI Taxonomy" id="568900"/>
    <lineage>
        <taxon>Eukaryota</taxon>
        <taxon>Sar</taxon>
        <taxon>Stramenopiles</taxon>
        <taxon>Ochrophyta</taxon>
        <taxon>Bacillariophyta</taxon>
        <taxon>Bacillariophyceae</taxon>
        <taxon>Bacillariophycidae</taxon>
        <taxon>Naviculales</taxon>
        <taxon>Naviculaceae</taxon>
        <taxon>Seminavis</taxon>
    </lineage>
</organism>
<dbReference type="InterPro" id="IPR004088">
    <property type="entry name" value="KH_dom_type_1"/>
</dbReference>
<dbReference type="PROSITE" id="PS50084">
    <property type="entry name" value="KH_TYPE_1"/>
    <property type="match status" value="7"/>
</dbReference>
<feature type="compositionally biased region" description="Polar residues" evidence="3">
    <location>
        <begin position="1228"/>
        <end position="1237"/>
    </location>
</feature>
<evidence type="ECO:0000313" key="5">
    <source>
        <dbReference type="EMBL" id="CAB9511283.1"/>
    </source>
</evidence>
<keyword evidence="1" id="KW-0677">Repeat</keyword>
<dbReference type="Gene3D" id="3.30.1370.10">
    <property type="entry name" value="K Homology domain, type 1"/>
    <property type="match status" value="7"/>
</dbReference>
<dbReference type="Pfam" id="PF00013">
    <property type="entry name" value="KH_1"/>
    <property type="match status" value="7"/>
</dbReference>
<dbReference type="Proteomes" id="UP001153069">
    <property type="component" value="Unassembled WGS sequence"/>
</dbReference>
<dbReference type="SMART" id="SM00322">
    <property type="entry name" value="KH"/>
    <property type="match status" value="8"/>
</dbReference>
<dbReference type="InterPro" id="IPR004087">
    <property type="entry name" value="KH_dom"/>
</dbReference>
<dbReference type="CDD" id="cd02393">
    <property type="entry name" value="KH-I_PNPase"/>
    <property type="match status" value="1"/>
</dbReference>
<feature type="domain" description="K Homology" evidence="4">
    <location>
        <begin position="141"/>
        <end position="206"/>
    </location>
</feature>
<feature type="compositionally biased region" description="Low complexity" evidence="3">
    <location>
        <begin position="1184"/>
        <end position="1212"/>
    </location>
</feature>
<feature type="region of interest" description="Disordered" evidence="3">
    <location>
        <begin position="1098"/>
        <end position="1237"/>
    </location>
</feature>
<accession>A0A9N8HDS9</accession>
<keyword evidence="5" id="KW-0449">Lipoprotein</keyword>
<feature type="compositionally biased region" description="Basic residues" evidence="3">
    <location>
        <begin position="1174"/>
        <end position="1183"/>
    </location>
</feature>
<feature type="domain" description="K Homology" evidence="4">
    <location>
        <begin position="895"/>
        <end position="964"/>
    </location>
</feature>
<feature type="domain" description="K Homology" evidence="4">
    <location>
        <begin position="967"/>
        <end position="1031"/>
    </location>
</feature>
<evidence type="ECO:0000256" key="1">
    <source>
        <dbReference type="ARBA" id="ARBA00022737"/>
    </source>
</evidence>
<dbReference type="EMBL" id="CAICTM010000476">
    <property type="protein sequence ID" value="CAB9511283.1"/>
    <property type="molecule type" value="Genomic_DNA"/>
</dbReference>
<feature type="compositionally biased region" description="Basic and acidic residues" evidence="3">
    <location>
        <begin position="1108"/>
        <end position="1125"/>
    </location>
</feature>
<keyword evidence="6" id="KW-1185">Reference proteome</keyword>
<keyword evidence="2" id="KW-0694">RNA-binding</keyword>
<evidence type="ECO:0000256" key="2">
    <source>
        <dbReference type="PROSITE-ProRule" id="PRU00117"/>
    </source>
</evidence>
<gene>
    <name evidence="5" type="ORF">SEMRO_477_G150860.1</name>
</gene>
<dbReference type="PANTHER" id="PTHR10288">
    <property type="entry name" value="KH DOMAIN CONTAINING RNA BINDING PROTEIN"/>
    <property type="match status" value="1"/>
</dbReference>
<feature type="compositionally biased region" description="Basic and acidic residues" evidence="3">
    <location>
        <begin position="1138"/>
        <end position="1162"/>
    </location>
</feature>
<dbReference type="GO" id="GO:0003723">
    <property type="term" value="F:RNA binding"/>
    <property type="evidence" value="ECO:0007669"/>
    <property type="project" value="UniProtKB-UniRule"/>
</dbReference>
<feature type="domain" description="K Homology" evidence="4">
    <location>
        <begin position="1036"/>
        <end position="1101"/>
    </location>
</feature>